<dbReference type="GO" id="GO:0045944">
    <property type="term" value="P:positive regulation of transcription by RNA polymerase II"/>
    <property type="evidence" value="ECO:0007669"/>
    <property type="project" value="TreeGrafter"/>
</dbReference>
<dbReference type="EnsemblMetazoa" id="CapteT154290">
    <property type="protein sequence ID" value="CapteP154290"/>
    <property type="gene ID" value="CapteG154290"/>
</dbReference>
<dbReference type="EMBL" id="AMQN01016908">
    <property type="status" value="NOT_ANNOTATED_CDS"/>
    <property type="molecule type" value="Genomic_DNA"/>
</dbReference>
<reference evidence="13" key="1">
    <citation type="submission" date="2012-12" db="EMBL/GenBank/DDBJ databases">
        <authorList>
            <person name="Hellsten U."/>
            <person name="Grimwood J."/>
            <person name="Chapman J.A."/>
            <person name="Shapiro H."/>
            <person name="Aerts A."/>
            <person name="Otillar R.P."/>
            <person name="Terry A.Y."/>
            <person name="Boore J.L."/>
            <person name="Simakov O."/>
            <person name="Marletaz F."/>
            <person name="Cho S.-J."/>
            <person name="Edsinger-Gonzales E."/>
            <person name="Havlak P."/>
            <person name="Kuo D.-H."/>
            <person name="Larsson T."/>
            <person name="Lv J."/>
            <person name="Arendt D."/>
            <person name="Savage R."/>
            <person name="Osoegawa K."/>
            <person name="de Jong P."/>
            <person name="Lindberg D.R."/>
            <person name="Seaver E.C."/>
            <person name="Weisblat D.A."/>
            <person name="Putnam N.H."/>
            <person name="Grigoriev I.V."/>
            <person name="Rokhsar D.S."/>
        </authorList>
    </citation>
    <scope>NUCLEOTIDE SEQUENCE</scope>
    <source>
        <strain evidence="13">I ESC-2004</strain>
    </source>
</reference>
<evidence type="ECO:0000256" key="6">
    <source>
        <dbReference type="ARBA" id="ARBA00023163"/>
    </source>
</evidence>
<evidence type="ECO:0000256" key="1">
    <source>
        <dbReference type="ARBA" id="ARBA00004123"/>
    </source>
</evidence>
<keyword evidence="4" id="KW-0805">Transcription regulation</keyword>
<dbReference type="STRING" id="283909.R7VFH1"/>
<reference evidence="11 13" key="2">
    <citation type="journal article" date="2013" name="Nature">
        <title>Insights into bilaterian evolution from three spiralian genomes.</title>
        <authorList>
            <person name="Simakov O."/>
            <person name="Marletaz F."/>
            <person name="Cho S.J."/>
            <person name="Edsinger-Gonzales E."/>
            <person name="Havlak P."/>
            <person name="Hellsten U."/>
            <person name="Kuo D.H."/>
            <person name="Larsson T."/>
            <person name="Lv J."/>
            <person name="Arendt D."/>
            <person name="Savage R."/>
            <person name="Osoegawa K."/>
            <person name="de Jong P."/>
            <person name="Grimwood J."/>
            <person name="Chapman J.A."/>
            <person name="Shapiro H."/>
            <person name="Aerts A."/>
            <person name="Otillar R.P."/>
            <person name="Terry A.Y."/>
            <person name="Boore J.L."/>
            <person name="Grigoriev I.V."/>
            <person name="Lindberg D.R."/>
            <person name="Seaver E.C."/>
            <person name="Weisblat D.A."/>
            <person name="Putnam N.H."/>
            <person name="Rokhsar D.S."/>
        </authorList>
    </citation>
    <scope>NUCLEOTIDE SEQUENCE</scope>
    <source>
        <strain evidence="11 13">I ESC-2004</strain>
    </source>
</reference>
<dbReference type="InterPro" id="IPR034605">
    <property type="entry name" value="PGC-1"/>
</dbReference>
<keyword evidence="2" id="KW-0597">Phosphoprotein</keyword>
<dbReference type="OrthoDB" id="10047851at2759"/>
<dbReference type="Pfam" id="PF00076">
    <property type="entry name" value="RRM_1"/>
    <property type="match status" value="1"/>
</dbReference>
<evidence type="ECO:0000256" key="3">
    <source>
        <dbReference type="ARBA" id="ARBA00022884"/>
    </source>
</evidence>
<dbReference type="EMBL" id="KB292534">
    <property type="protein sequence ID" value="ELU17364.1"/>
    <property type="molecule type" value="Genomic_DNA"/>
</dbReference>
<evidence type="ECO:0000313" key="11">
    <source>
        <dbReference type="EMBL" id="ELU17364.1"/>
    </source>
</evidence>
<reference evidence="12" key="3">
    <citation type="submission" date="2015-06" db="UniProtKB">
        <authorList>
            <consortium name="EnsemblMetazoa"/>
        </authorList>
    </citation>
    <scope>IDENTIFICATION</scope>
</reference>
<evidence type="ECO:0000256" key="7">
    <source>
        <dbReference type="ARBA" id="ARBA00023242"/>
    </source>
</evidence>
<dbReference type="GO" id="GO:0003712">
    <property type="term" value="F:transcription coregulator activity"/>
    <property type="evidence" value="ECO:0007669"/>
    <property type="project" value="InterPro"/>
</dbReference>
<keyword evidence="6" id="KW-0804">Transcription</keyword>
<feature type="domain" description="RRM" evidence="10">
    <location>
        <begin position="40"/>
        <end position="115"/>
    </location>
</feature>
<gene>
    <name evidence="11" type="ORF">CAPTEDRAFT_154290</name>
</gene>
<evidence type="ECO:0000313" key="13">
    <source>
        <dbReference type="Proteomes" id="UP000014760"/>
    </source>
</evidence>
<dbReference type="PANTHER" id="PTHR15528:SF11">
    <property type="entry name" value="FI18188P1"/>
    <property type="match status" value="1"/>
</dbReference>
<dbReference type="OMA" id="HEPLCKY"/>
<evidence type="ECO:0000256" key="4">
    <source>
        <dbReference type="ARBA" id="ARBA00023015"/>
    </source>
</evidence>
<sequence>MSRDHTNRGSRRRRRSPSLVRRPPPVGRNTNKTSEIEERRIVYVGRIPGSYTRRDLRKKFEGFGDITDVSVHFREHGDNYGFVTFLYTCDAFACVEQGTTVPGCEHFDMCFGGRREFCKTNYADLDGNMEMEEEIGGGGARRPRNKAASLDFDDLLKQARKSIRR</sequence>
<name>R7VFH1_CAPTE</name>
<dbReference type="PANTHER" id="PTHR15528">
    <property type="entry name" value="PEROXISOME PROLIFERATOR ACTIVATED RECEPTOR GAMMA COACTIVATOR 1 PGC-1 -RELATED"/>
    <property type="match status" value="1"/>
</dbReference>
<keyword evidence="7" id="KW-0539">Nucleus</keyword>
<evidence type="ECO:0000256" key="5">
    <source>
        <dbReference type="ARBA" id="ARBA00023159"/>
    </source>
</evidence>
<evidence type="ECO:0000256" key="9">
    <source>
        <dbReference type="SAM" id="MobiDB-lite"/>
    </source>
</evidence>
<evidence type="ECO:0000256" key="8">
    <source>
        <dbReference type="PROSITE-ProRule" id="PRU00176"/>
    </source>
</evidence>
<keyword evidence="13" id="KW-1185">Reference proteome</keyword>
<protein>
    <recommendedName>
        <fullName evidence="10">RRM domain-containing protein</fullName>
    </recommendedName>
</protein>
<comment type="subcellular location">
    <subcellularLocation>
        <location evidence="1">Nucleus</location>
    </subcellularLocation>
</comment>
<feature type="region of interest" description="Disordered" evidence="9">
    <location>
        <begin position="1"/>
        <end position="34"/>
    </location>
</feature>
<evidence type="ECO:0000259" key="10">
    <source>
        <dbReference type="PROSITE" id="PS50102"/>
    </source>
</evidence>
<keyword evidence="3 8" id="KW-0694">RNA-binding</keyword>
<dbReference type="GO" id="GO:0005634">
    <property type="term" value="C:nucleus"/>
    <property type="evidence" value="ECO:0007669"/>
    <property type="project" value="UniProtKB-SubCell"/>
</dbReference>
<dbReference type="InterPro" id="IPR035979">
    <property type="entry name" value="RBD_domain_sf"/>
</dbReference>
<organism evidence="11">
    <name type="scientific">Capitella teleta</name>
    <name type="common">Polychaete worm</name>
    <dbReference type="NCBI Taxonomy" id="283909"/>
    <lineage>
        <taxon>Eukaryota</taxon>
        <taxon>Metazoa</taxon>
        <taxon>Spiralia</taxon>
        <taxon>Lophotrochozoa</taxon>
        <taxon>Annelida</taxon>
        <taxon>Polychaeta</taxon>
        <taxon>Sedentaria</taxon>
        <taxon>Scolecida</taxon>
        <taxon>Capitellidae</taxon>
        <taxon>Capitella</taxon>
    </lineage>
</organism>
<dbReference type="InterPro" id="IPR000504">
    <property type="entry name" value="RRM_dom"/>
</dbReference>
<dbReference type="HOGENOM" id="CLU_145651_0_0_1"/>
<evidence type="ECO:0000256" key="2">
    <source>
        <dbReference type="ARBA" id="ARBA00022553"/>
    </source>
</evidence>
<dbReference type="SUPFAM" id="SSF54928">
    <property type="entry name" value="RNA-binding domain, RBD"/>
    <property type="match status" value="1"/>
</dbReference>
<dbReference type="InterPro" id="IPR012677">
    <property type="entry name" value="Nucleotide-bd_a/b_plait_sf"/>
</dbReference>
<dbReference type="Gene3D" id="3.30.70.330">
    <property type="match status" value="1"/>
</dbReference>
<accession>R7VFH1</accession>
<dbReference type="GO" id="GO:0003723">
    <property type="term" value="F:RNA binding"/>
    <property type="evidence" value="ECO:0007669"/>
    <property type="project" value="UniProtKB-UniRule"/>
</dbReference>
<dbReference type="PROSITE" id="PS50102">
    <property type="entry name" value="RRM"/>
    <property type="match status" value="1"/>
</dbReference>
<evidence type="ECO:0000313" key="12">
    <source>
        <dbReference type="EnsemblMetazoa" id="CapteP154290"/>
    </source>
</evidence>
<proteinExistence type="predicted"/>
<keyword evidence="5" id="KW-0010">Activator</keyword>
<dbReference type="Proteomes" id="UP000014760">
    <property type="component" value="Unassembled WGS sequence"/>
</dbReference>
<dbReference type="AlphaFoldDB" id="R7VFH1"/>
<dbReference type="SMART" id="SM00360">
    <property type="entry name" value="RRM"/>
    <property type="match status" value="1"/>
</dbReference>